<protein>
    <submittedName>
        <fullName evidence="1">XkdX family protein</fullName>
    </submittedName>
</protein>
<comment type="caution">
    <text evidence="1">The sequence shown here is derived from an EMBL/GenBank/DDBJ whole genome shotgun (WGS) entry which is preliminary data.</text>
</comment>
<gene>
    <name evidence="1" type="ORF">NNA32_11130</name>
</gene>
<keyword evidence="2" id="KW-1185">Reference proteome</keyword>
<name>A0ABT6DDB7_9LACO</name>
<dbReference type="EMBL" id="JANDJP010000019">
    <property type="protein sequence ID" value="MDF9914792.1"/>
    <property type="molecule type" value="Genomic_DNA"/>
</dbReference>
<reference evidence="1" key="1">
    <citation type="submission" date="2022-06" db="EMBL/GenBank/DDBJ databases">
        <title>Antifungal cultures and metabolites of lactic acid bacteria for use in dairy fermentations.</title>
        <authorList>
            <person name="Zhao Z."/>
            <person name="Gaenzle M."/>
        </authorList>
    </citation>
    <scope>NUCLEOTIDE SEQUENCE</scope>
    <source>
        <strain evidence="1">FUA3126</strain>
    </source>
</reference>
<organism evidence="1 2">
    <name type="scientific">Furfurilactobacillus milii</name>
    <dbReference type="NCBI Taxonomy" id="2888272"/>
    <lineage>
        <taxon>Bacteria</taxon>
        <taxon>Bacillati</taxon>
        <taxon>Bacillota</taxon>
        <taxon>Bacilli</taxon>
        <taxon>Lactobacillales</taxon>
        <taxon>Lactobacillaceae</taxon>
        <taxon>Furfurilactobacillus</taxon>
    </lineage>
</organism>
<dbReference type="InterPro" id="IPR010022">
    <property type="entry name" value="XkdX"/>
</dbReference>
<proteinExistence type="predicted"/>
<dbReference type="RefSeq" id="WP_178942767.1">
    <property type="nucleotide sequence ID" value="NZ_JAIWJG010000019.1"/>
</dbReference>
<dbReference type="Pfam" id="PF09693">
    <property type="entry name" value="Phage_XkdX"/>
    <property type="match status" value="1"/>
</dbReference>
<dbReference type="Proteomes" id="UP001152867">
    <property type="component" value="Unassembled WGS sequence"/>
</dbReference>
<evidence type="ECO:0000313" key="2">
    <source>
        <dbReference type="Proteomes" id="UP001152867"/>
    </source>
</evidence>
<evidence type="ECO:0000313" key="1">
    <source>
        <dbReference type="EMBL" id="MDF9914792.1"/>
    </source>
</evidence>
<accession>A0ABT6DDB7</accession>
<sequence>MFPDYESIKSWYELKLWTKDMVKMAVVCKVITVDQFKTITGDDYAA</sequence>